<dbReference type="SUPFAM" id="SSF50156">
    <property type="entry name" value="PDZ domain-like"/>
    <property type="match status" value="1"/>
</dbReference>
<reference evidence="6" key="1">
    <citation type="thesis" date="2020" institute="ProQuest LLC" country="789 East Eisenhower Parkway, Ann Arbor, MI, USA">
        <title>Comparative Genomics and Chromosome Evolution.</title>
        <authorList>
            <person name="Mudd A.B."/>
        </authorList>
    </citation>
    <scope>NUCLEOTIDE SEQUENCE</scope>
    <source>
        <strain evidence="6">Female2</strain>
        <tissue evidence="6">Blood</tissue>
    </source>
</reference>
<dbReference type="AlphaFoldDB" id="A0A8T2IWL8"/>
<evidence type="ECO:0000259" key="5">
    <source>
        <dbReference type="PROSITE" id="PS51860"/>
    </source>
</evidence>
<evidence type="ECO:0000259" key="4">
    <source>
        <dbReference type="PROSITE" id="PS51180"/>
    </source>
</evidence>
<evidence type="ECO:0008006" key="8">
    <source>
        <dbReference type="Google" id="ProtNLM"/>
    </source>
</evidence>
<gene>
    <name evidence="6" type="ORF">GDO86_008184</name>
</gene>
<dbReference type="PANTHER" id="PTHR23031">
    <property type="entry name" value="RHOPHILIN"/>
    <property type="match status" value="1"/>
</dbReference>
<dbReference type="GO" id="GO:0051497">
    <property type="term" value="P:negative regulation of stress fiber assembly"/>
    <property type="evidence" value="ECO:0007669"/>
    <property type="project" value="TreeGrafter"/>
</dbReference>
<feature type="domain" description="BRO1" evidence="4">
    <location>
        <begin position="110"/>
        <end position="501"/>
    </location>
</feature>
<feature type="domain" description="REM-1" evidence="5">
    <location>
        <begin position="25"/>
        <end position="99"/>
    </location>
</feature>
<dbReference type="SMART" id="SM01041">
    <property type="entry name" value="BRO1"/>
    <property type="match status" value="1"/>
</dbReference>
<evidence type="ECO:0000259" key="3">
    <source>
        <dbReference type="PROSITE" id="PS50106"/>
    </source>
</evidence>
<dbReference type="Gene3D" id="1.10.287.160">
    <property type="entry name" value="HR1 repeat"/>
    <property type="match status" value="1"/>
</dbReference>
<sequence length="683" mass="76600">MTDTLMPRGTNGKALPDQSYFRKGKSIAQTGRSKLQNQRAGLNQQILKAMRMRAGAENLLRATTNNKVREQVLLELCFVNSNLQLLKEELEHLNISVEVYQHTQQASNIPLIPLGLKETKDIDFTVAFKDFILEHYSEDGSDYENELADLMDIRQACRIPSRDEAGIELLISYFQQLGYLENRFFPPSRNMGILFTWYDSFTGVPVSQPNISLEKASILFNIAALHTQIGTRCNRQTASGLEEAVAAFQKAAGVLQYLKETFTHTPSYDMSPAMLGALIKMLLAEAHECYFEKMILLGIQNDFCTLVKVAQEAAKVSEVHLQVCTSMNQAPIKENVPYSWSVMMQVKAEHYKALAHYFVAVALIDHQMGMNDDEDKQEKAISQLYDCIPEGITAQKILKDQQQRTLLGKSHLSKAVQSHEEAIRFSSLCSKLRQIDVLKEILSAFHKRSLLKYSQHQNPDDFINLLSAPDIASKTEYKSEAIPAQLSRNKVMDLFQRLGPLTVFSAKQRWSAPRKICLTKEDGDFGFVIKGDSPVQVISLDPLCPAAREGLKESDYIVGVAGTDCKWCTANKVMDMLKGADEEGIEIKVISMQDQLSSLPNKSATYYAGMQKTYSLVCLAMDNDTLPKTQKATKKLSFLSWGFKNRQKAASTICLPSEVTGKPKTDQLFPFSNNPLNSDSALY</sequence>
<dbReference type="InterPro" id="IPR001478">
    <property type="entry name" value="PDZ"/>
</dbReference>
<dbReference type="OrthoDB" id="64867at2759"/>
<dbReference type="SUPFAM" id="SSF46585">
    <property type="entry name" value="HR1 repeat"/>
    <property type="match status" value="1"/>
</dbReference>
<dbReference type="SMART" id="SM00228">
    <property type="entry name" value="PDZ"/>
    <property type="match status" value="1"/>
</dbReference>
<dbReference type="Gene3D" id="2.30.42.10">
    <property type="match status" value="1"/>
</dbReference>
<dbReference type="InterPro" id="IPR036274">
    <property type="entry name" value="HR1_rpt_sf"/>
</dbReference>
<dbReference type="PROSITE" id="PS51180">
    <property type="entry name" value="BRO1"/>
    <property type="match status" value="1"/>
</dbReference>
<dbReference type="PROSITE" id="PS51860">
    <property type="entry name" value="REM_1"/>
    <property type="match status" value="1"/>
</dbReference>
<dbReference type="PANTHER" id="PTHR23031:SF5">
    <property type="entry name" value="RHOPHILIN-2-RELATED"/>
    <property type="match status" value="1"/>
</dbReference>
<dbReference type="InterPro" id="IPR004328">
    <property type="entry name" value="BRO1_dom"/>
</dbReference>
<proteinExistence type="inferred from homology"/>
<dbReference type="InterPro" id="IPR047138">
    <property type="entry name" value="RHPN1_2"/>
</dbReference>
<dbReference type="FunFam" id="1.25.40.280:FF:000003">
    <property type="entry name" value="RHPN1 isoform 1"/>
    <property type="match status" value="1"/>
</dbReference>
<dbReference type="EMBL" id="JAACNH010000007">
    <property type="protein sequence ID" value="KAG8437389.1"/>
    <property type="molecule type" value="Genomic_DNA"/>
</dbReference>
<dbReference type="SMART" id="SM00742">
    <property type="entry name" value="Hr1"/>
    <property type="match status" value="1"/>
</dbReference>
<dbReference type="CDD" id="cd06712">
    <property type="entry name" value="PDZ_rhophilin-like"/>
    <property type="match status" value="1"/>
</dbReference>
<dbReference type="Gene3D" id="1.25.40.280">
    <property type="entry name" value="alix/aip1 like domains"/>
    <property type="match status" value="1"/>
</dbReference>
<keyword evidence="2" id="KW-0175">Coiled coil</keyword>
<comment type="similarity">
    <text evidence="1">Belongs to the RHPN family.</text>
</comment>
<organism evidence="6 7">
    <name type="scientific">Hymenochirus boettgeri</name>
    <name type="common">Congo dwarf clawed frog</name>
    <dbReference type="NCBI Taxonomy" id="247094"/>
    <lineage>
        <taxon>Eukaryota</taxon>
        <taxon>Metazoa</taxon>
        <taxon>Chordata</taxon>
        <taxon>Craniata</taxon>
        <taxon>Vertebrata</taxon>
        <taxon>Euteleostomi</taxon>
        <taxon>Amphibia</taxon>
        <taxon>Batrachia</taxon>
        <taxon>Anura</taxon>
        <taxon>Pipoidea</taxon>
        <taxon>Pipidae</taxon>
        <taxon>Pipinae</taxon>
        <taxon>Hymenochirus</taxon>
    </lineage>
</organism>
<dbReference type="Pfam" id="PF03097">
    <property type="entry name" value="BRO1"/>
    <property type="match status" value="1"/>
</dbReference>
<keyword evidence="7" id="KW-1185">Reference proteome</keyword>
<dbReference type="InterPro" id="IPR011072">
    <property type="entry name" value="HR1_rho-bd"/>
</dbReference>
<dbReference type="Proteomes" id="UP000812440">
    <property type="component" value="Chromosome 4"/>
</dbReference>
<evidence type="ECO:0000256" key="1">
    <source>
        <dbReference type="ARBA" id="ARBA00010369"/>
    </source>
</evidence>
<protein>
    <recommendedName>
        <fullName evidence="8">Rhophilin-2</fullName>
    </recommendedName>
</protein>
<dbReference type="InterPro" id="IPR038499">
    <property type="entry name" value="BRO1_sf"/>
</dbReference>
<name>A0A8T2IWL8_9PIPI</name>
<evidence type="ECO:0000313" key="6">
    <source>
        <dbReference type="EMBL" id="KAG8437389.1"/>
    </source>
</evidence>
<evidence type="ECO:0000313" key="7">
    <source>
        <dbReference type="Proteomes" id="UP000812440"/>
    </source>
</evidence>
<dbReference type="InterPro" id="IPR036034">
    <property type="entry name" value="PDZ_sf"/>
</dbReference>
<dbReference type="GO" id="GO:0007165">
    <property type="term" value="P:signal transduction"/>
    <property type="evidence" value="ECO:0007669"/>
    <property type="project" value="InterPro"/>
</dbReference>
<dbReference type="PROSITE" id="PS50106">
    <property type="entry name" value="PDZ"/>
    <property type="match status" value="1"/>
</dbReference>
<evidence type="ECO:0000256" key="2">
    <source>
        <dbReference type="PROSITE-ProRule" id="PRU01207"/>
    </source>
</evidence>
<accession>A0A8T2IWL8</accession>
<dbReference type="Pfam" id="PF02185">
    <property type="entry name" value="HR1"/>
    <property type="match status" value="1"/>
</dbReference>
<feature type="domain" description="PDZ" evidence="3">
    <location>
        <begin position="515"/>
        <end position="583"/>
    </location>
</feature>
<comment type="caution">
    <text evidence="6">The sequence shown here is derived from an EMBL/GenBank/DDBJ whole genome shotgun (WGS) entry which is preliminary data.</text>
</comment>